<dbReference type="AlphaFoldDB" id="A0A7W4WAJ9"/>
<accession>A0A7W4WAJ9</accession>
<dbReference type="EMBL" id="JACHWZ010000005">
    <property type="protein sequence ID" value="MBB3060679.1"/>
    <property type="molecule type" value="Genomic_DNA"/>
</dbReference>
<organism evidence="1 2">
    <name type="scientific">Microbulbifer rhizosphaerae</name>
    <dbReference type="NCBI Taxonomy" id="1562603"/>
    <lineage>
        <taxon>Bacteria</taxon>
        <taxon>Pseudomonadati</taxon>
        <taxon>Pseudomonadota</taxon>
        <taxon>Gammaproteobacteria</taxon>
        <taxon>Cellvibrionales</taxon>
        <taxon>Microbulbiferaceae</taxon>
        <taxon>Microbulbifer</taxon>
    </lineage>
</organism>
<name>A0A7W4WAJ9_9GAMM</name>
<protein>
    <submittedName>
        <fullName evidence="1">Uncharacterized protein</fullName>
    </submittedName>
</protein>
<keyword evidence="2" id="KW-1185">Reference proteome</keyword>
<comment type="caution">
    <text evidence="1">The sequence shown here is derived from an EMBL/GenBank/DDBJ whole genome shotgun (WGS) entry which is preliminary data.</text>
</comment>
<proteinExistence type="predicted"/>
<evidence type="ECO:0000313" key="2">
    <source>
        <dbReference type="Proteomes" id="UP000535937"/>
    </source>
</evidence>
<dbReference type="RefSeq" id="WP_183458248.1">
    <property type="nucleotide sequence ID" value="NZ_JACHWZ010000005.1"/>
</dbReference>
<reference evidence="1 2" key="1">
    <citation type="submission" date="2020-08" db="EMBL/GenBank/DDBJ databases">
        <title>Genomic Encyclopedia of Type Strains, Phase III (KMG-III): the genomes of soil and plant-associated and newly described type strains.</title>
        <authorList>
            <person name="Whitman W."/>
        </authorList>
    </citation>
    <scope>NUCLEOTIDE SEQUENCE [LARGE SCALE GENOMIC DNA]</scope>
    <source>
        <strain evidence="1 2">CECT 8799</strain>
    </source>
</reference>
<evidence type="ECO:0000313" key="1">
    <source>
        <dbReference type="EMBL" id="MBB3060679.1"/>
    </source>
</evidence>
<sequence>MQLAVRLPVGRLIDEDNWPKNLLFVVYDLIKMIRRNSPPKLLAYILRQQIGDKQLNALLQA</sequence>
<dbReference type="Proteomes" id="UP000535937">
    <property type="component" value="Unassembled WGS sequence"/>
</dbReference>
<gene>
    <name evidence="1" type="ORF">FHS09_001498</name>
</gene>